<dbReference type="InterPro" id="IPR004111">
    <property type="entry name" value="Repressor_TetR_C"/>
</dbReference>
<name>A0A1G7RR99_9ACTN</name>
<accession>A0A1G7RR99</accession>
<dbReference type="PRINTS" id="PR00400">
    <property type="entry name" value="TETREPRESSOR"/>
</dbReference>
<dbReference type="PANTHER" id="PTHR30055">
    <property type="entry name" value="HTH-TYPE TRANSCRIPTIONAL REGULATOR RUTR"/>
    <property type="match status" value="1"/>
</dbReference>
<protein>
    <submittedName>
        <fullName evidence="7">Regulatory protein, tetR family</fullName>
    </submittedName>
</protein>
<feature type="domain" description="HTH tetR-type" evidence="6">
    <location>
        <begin position="27"/>
        <end position="87"/>
    </location>
</feature>
<gene>
    <name evidence="7" type="ORF">SAMN05421505_1026</name>
</gene>
<dbReference type="RefSeq" id="WP_218125579.1">
    <property type="nucleotide sequence ID" value="NZ_FNCN01000002.1"/>
</dbReference>
<dbReference type="GO" id="GO:0000976">
    <property type="term" value="F:transcription cis-regulatory region binding"/>
    <property type="evidence" value="ECO:0007669"/>
    <property type="project" value="TreeGrafter"/>
</dbReference>
<feature type="DNA-binding region" description="H-T-H motif" evidence="5">
    <location>
        <begin position="50"/>
        <end position="69"/>
    </location>
</feature>
<evidence type="ECO:0000256" key="1">
    <source>
        <dbReference type="ARBA" id="ARBA00022491"/>
    </source>
</evidence>
<dbReference type="PROSITE" id="PS01081">
    <property type="entry name" value="HTH_TETR_1"/>
    <property type="match status" value="1"/>
</dbReference>
<dbReference type="InterPro" id="IPR023772">
    <property type="entry name" value="DNA-bd_HTH_TetR-type_CS"/>
</dbReference>
<dbReference type="SUPFAM" id="SSF46689">
    <property type="entry name" value="Homeodomain-like"/>
    <property type="match status" value="1"/>
</dbReference>
<keyword evidence="8" id="KW-1185">Reference proteome</keyword>
<evidence type="ECO:0000256" key="5">
    <source>
        <dbReference type="PROSITE-ProRule" id="PRU00335"/>
    </source>
</evidence>
<evidence type="ECO:0000256" key="4">
    <source>
        <dbReference type="ARBA" id="ARBA00023163"/>
    </source>
</evidence>
<evidence type="ECO:0000256" key="2">
    <source>
        <dbReference type="ARBA" id="ARBA00023015"/>
    </source>
</evidence>
<dbReference type="Gene3D" id="1.10.10.60">
    <property type="entry name" value="Homeodomain-like"/>
    <property type="match status" value="1"/>
</dbReference>
<dbReference type="InterPro" id="IPR036271">
    <property type="entry name" value="Tet_transcr_reg_TetR-rel_C_sf"/>
</dbReference>
<dbReference type="PANTHER" id="PTHR30055:SF151">
    <property type="entry name" value="TRANSCRIPTIONAL REGULATORY PROTEIN"/>
    <property type="match status" value="1"/>
</dbReference>
<dbReference type="STRING" id="504805.SAMN05421505_1026"/>
<dbReference type="Pfam" id="PF00440">
    <property type="entry name" value="TetR_N"/>
    <property type="match status" value="1"/>
</dbReference>
<dbReference type="AlphaFoldDB" id="A0A1G7RR99"/>
<dbReference type="GO" id="GO:0046677">
    <property type="term" value="P:response to antibiotic"/>
    <property type="evidence" value="ECO:0007669"/>
    <property type="project" value="InterPro"/>
</dbReference>
<keyword evidence="2" id="KW-0805">Transcription regulation</keyword>
<organism evidence="7 8">
    <name type="scientific">Sinosporangium album</name>
    <dbReference type="NCBI Taxonomy" id="504805"/>
    <lineage>
        <taxon>Bacteria</taxon>
        <taxon>Bacillati</taxon>
        <taxon>Actinomycetota</taxon>
        <taxon>Actinomycetes</taxon>
        <taxon>Streptosporangiales</taxon>
        <taxon>Streptosporangiaceae</taxon>
        <taxon>Sinosporangium</taxon>
    </lineage>
</organism>
<evidence type="ECO:0000256" key="3">
    <source>
        <dbReference type="ARBA" id="ARBA00023125"/>
    </source>
</evidence>
<dbReference type="Pfam" id="PF02909">
    <property type="entry name" value="TetR_C_1"/>
    <property type="match status" value="1"/>
</dbReference>
<evidence type="ECO:0000313" key="8">
    <source>
        <dbReference type="Proteomes" id="UP000198923"/>
    </source>
</evidence>
<dbReference type="EMBL" id="FNCN01000002">
    <property type="protein sequence ID" value="SDG13223.1"/>
    <property type="molecule type" value="Genomic_DNA"/>
</dbReference>
<dbReference type="GO" id="GO:0003700">
    <property type="term" value="F:DNA-binding transcription factor activity"/>
    <property type="evidence" value="ECO:0007669"/>
    <property type="project" value="TreeGrafter"/>
</dbReference>
<sequence>MVDKHTYTSVWVRDAAKGAQPRRTDRDLSREQIVRAAIEILDAEGLDALSMRRLGAKLNAGATSIYWHVATKMDVLDLVLDEVLGEVEIPERGDWILAVSVTAHSLRETLFRHPWAAALISSRPNQGPHAVDMAERVFGIFESAGFKALDASLALTAVVSFTVGLTVSDITWQGMVAASGVSEEEWRRQSNEVTRQTISTRPRLRAFLDTQSHLDDETLLVMRFNFGLQCLLDGLAARLNKTARVGETGPRPSGGT</sequence>
<dbReference type="InterPro" id="IPR009057">
    <property type="entry name" value="Homeodomain-like_sf"/>
</dbReference>
<dbReference type="GO" id="GO:0045892">
    <property type="term" value="P:negative regulation of DNA-templated transcription"/>
    <property type="evidence" value="ECO:0007669"/>
    <property type="project" value="InterPro"/>
</dbReference>
<reference evidence="7 8" key="1">
    <citation type="submission" date="2016-10" db="EMBL/GenBank/DDBJ databases">
        <authorList>
            <person name="de Groot N.N."/>
        </authorList>
    </citation>
    <scope>NUCLEOTIDE SEQUENCE [LARGE SCALE GENOMIC DNA]</scope>
    <source>
        <strain evidence="7 8">CPCC 201354</strain>
    </source>
</reference>
<dbReference type="Proteomes" id="UP000198923">
    <property type="component" value="Unassembled WGS sequence"/>
</dbReference>
<dbReference type="SUPFAM" id="SSF48498">
    <property type="entry name" value="Tetracyclin repressor-like, C-terminal domain"/>
    <property type="match status" value="1"/>
</dbReference>
<dbReference type="InterPro" id="IPR003012">
    <property type="entry name" value="Tet_transcr_reg_TetR"/>
</dbReference>
<proteinExistence type="predicted"/>
<dbReference type="InterPro" id="IPR001647">
    <property type="entry name" value="HTH_TetR"/>
</dbReference>
<dbReference type="PROSITE" id="PS50977">
    <property type="entry name" value="HTH_TETR_2"/>
    <property type="match status" value="1"/>
</dbReference>
<evidence type="ECO:0000313" key="7">
    <source>
        <dbReference type="EMBL" id="SDG13223.1"/>
    </source>
</evidence>
<keyword evidence="1" id="KW-0678">Repressor</keyword>
<keyword evidence="3 5" id="KW-0238">DNA-binding</keyword>
<keyword evidence="4" id="KW-0804">Transcription</keyword>
<dbReference type="Gene3D" id="1.10.357.10">
    <property type="entry name" value="Tetracycline Repressor, domain 2"/>
    <property type="match status" value="1"/>
</dbReference>
<dbReference type="InterPro" id="IPR050109">
    <property type="entry name" value="HTH-type_TetR-like_transc_reg"/>
</dbReference>
<evidence type="ECO:0000259" key="6">
    <source>
        <dbReference type="PROSITE" id="PS50977"/>
    </source>
</evidence>